<keyword evidence="3" id="KW-1185">Reference proteome</keyword>
<dbReference type="AlphaFoldDB" id="A0A9W9FIP6"/>
<name>A0A9W9FIP6_9EURO</name>
<evidence type="ECO:0000313" key="3">
    <source>
        <dbReference type="Proteomes" id="UP001149165"/>
    </source>
</evidence>
<dbReference type="Proteomes" id="UP001149165">
    <property type="component" value="Unassembled WGS sequence"/>
</dbReference>
<evidence type="ECO:0000313" key="2">
    <source>
        <dbReference type="EMBL" id="KAJ5100818.1"/>
    </source>
</evidence>
<reference evidence="2" key="2">
    <citation type="journal article" date="2023" name="IMA Fungus">
        <title>Comparative genomic study of the Penicillium genus elucidates a diverse pangenome and 15 lateral gene transfer events.</title>
        <authorList>
            <person name="Petersen C."/>
            <person name="Sorensen T."/>
            <person name="Nielsen M.R."/>
            <person name="Sondergaard T.E."/>
            <person name="Sorensen J.L."/>
            <person name="Fitzpatrick D.A."/>
            <person name="Frisvad J.C."/>
            <person name="Nielsen K.L."/>
        </authorList>
    </citation>
    <scope>NUCLEOTIDE SEQUENCE</scope>
    <source>
        <strain evidence="2">IBT 30069</strain>
    </source>
</reference>
<comment type="caution">
    <text evidence="2">The sequence shown here is derived from an EMBL/GenBank/DDBJ whole genome shotgun (WGS) entry which is preliminary data.</text>
</comment>
<protein>
    <submittedName>
        <fullName evidence="2">Uncharacterized protein</fullName>
    </submittedName>
</protein>
<dbReference type="EMBL" id="JAPQKH010000004">
    <property type="protein sequence ID" value="KAJ5100818.1"/>
    <property type="molecule type" value="Genomic_DNA"/>
</dbReference>
<evidence type="ECO:0000256" key="1">
    <source>
        <dbReference type="SAM" id="Coils"/>
    </source>
</evidence>
<accession>A0A9W9FIP6</accession>
<keyword evidence="1" id="KW-0175">Coiled coil</keyword>
<organism evidence="2 3">
    <name type="scientific">Penicillium angulare</name>
    <dbReference type="NCBI Taxonomy" id="116970"/>
    <lineage>
        <taxon>Eukaryota</taxon>
        <taxon>Fungi</taxon>
        <taxon>Dikarya</taxon>
        <taxon>Ascomycota</taxon>
        <taxon>Pezizomycotina</taxon>
        <taxon>Eurotiomycetes</taxon>
        <taxon>Eurotiomycetidae</taxon>
        <taxon>Eurotiales</taxon>
        <taxon>Aspergillaceae</taxon>
        <taxon>Penicillium</taxon>
    </lineage>
</organism>
<proteinExistence type="predicted"/>
<gene>
    <name evidence="2" type="ORF">N7456_006870</name>
</gene>
<reference evidence="2" key="1">
    <citation type="submission" date="2022-11" db="EMBL/GenBank/DDBJ databases">
        <authorList>
            <person name="Petersen C."/>
        </authorList>
    </citation>
    <scope>NUCLEOTIDE SEQUENCE</scope>
    <source>
        <strain evidence="2">IBT 30069</strain>
    </source>
</reference>
<feature type="coiled-coil region" evidence="1">
    <location>
        <begin position="72"/>
        <end position="124"/>
    </location>
</feature>
<sequence>MAAGVPSNKLDRVKSRDSRKYRKAIYHKCFAVTNACEEEFYQALGEKDAQIAGMQMEIQRLHADRAEDAAKIQQQVTENERLSSEARSLENELHELHQQMNLMAANMQAQIQQQENQLASQHAIGEIAAANALLWRMVNNPASGPQLPYMPESGLADGGWPDQSILDFPAHECFLQPQHSVDPNLS</sequence>